<keyword evidence="3" id="KW-1133">Transmembrane helix</keyword>
<dbReference type="InterPro" id="IPR051063">
    <property type="entry name" value="PDI"/>
</dbReference>
<evidence type="ECO:0000259" key="4">
    <source>
        <dbReference type="PROSITE" id="PS51352"/>
    </source>
</evidence>
<dbReference type="PANTHER" id="PTHR45672:SF3">
    <property type="entry name" value="THIOREDOXIN DOMAIN-CONTAINING PROTEIN 5"/>
    <property type="match status" value="1"/>
</dbReference>
<dbReference type="InterPro" id="IPR013766">
    <property type="entry name" value="Thioredoxin_domain"/>
</dbReference>
<protein>
    <recommendedName>
        <fullName evidence="4">Thioredoxin domain-containing protein</fullName>
    </recommendedName>
</protein>
<dbReference type="AlphaFoldDB" id="A0A6C0HME7"/>
<dbReference type="PROSITE" id="PS51352">
    <property type="entry name" value="THIOREDOXIN_2"/>
    <property type="match status" value="1"/>
</dbReference>
<dbReference type="GO" id="GO:0005783">
    <property type="term" value="C:endoplasmic reticulum"/>
    <property type="evidence" value="ECO:0007669"/>
    <property type="project" value="TreeGrafter"/>
</dbReference>
<sequence length="156" mass="17255">MTIKSSLTQLFTNKAKVAVLAIVILACLCIIAYYFIVMQNNKSGFTSGSNDSPNLKPSANECIVALFYADWCPHCVTFKPIFQQAKAKMENKPCKSSTLQGKTLRFEKVDCEAYPALSKEYGVNGFPTVKLITTSGTTDYSSGRDLDSMNNFFFPN</sequence>
<feature type="domain" description="Thioredoxin" evidence="4">
    <location>
        <begin position="41"/>
        <end position="156"/>
    </location>
</feature>
<feature type="transmembrane region" description="Helical" evidence="3">
    <location>
        <begin position="17"/>
        <end position="36"/>
    </location>
</feature>
<reference evidence="5" key="1">
    <citation type="journal article" date="2020" name="Nature">
        <title>Giant virus diversity and host interactions through global metagenomics.</title>
        <authorList>
            <person name="Schulz F."/>
            <person name="Roux S."/>
            <person name="Paez-Espino D."/>
            <person name="Jungbluth S."/>
            <person name="Walsh D.A."/>
            <person name="Denef V.J."/>
            <person name="McMahon K.D."/>
            <person name="Konstantinidis K.T."/>
            <person name="Eloe-Fadrosh E.A."/>
            <person name="Kyrpides N.C."/>
            <person name="Woyke T."/>
        </authorList>
    </citation>
    <scope>NUCLEOTIDE SEQUENCE</scope>
    <source>
        <strain evidence="5">GVMAG-M-3300023184-13</strain>
    </source>
</reference>
<dbReference type="CDD" id="cd02961">
    <property type="entry name" value="PDI_a_family"/>
    <property type="match status" value="1"/>
</dbReference>
<keyword evidence="2" id="KW-0732">Signal</keyword>
<name>A0A6C0HME7_9ZZZZ</name>
<keyword evidence="3" id="KW-0472">Membrane</keyword>
<dbReference type="PANTHER" id="PTHR45672">
    <property type="entry name" value="PROTEIN DISULFIDE-ISOMERASE C17H9.14C-RELATED"/>
    <property type="match status" value="1"/>
</dbReference>
<dbReference type="SUPFAM" id="SSF52833">
    <property type="entry name" value="Thioredoxin-like"/>
    <property type="match status" value="1"/>
</dbReference>
<evidence type="ECO:0000256" key="2">
    <source>
        <dbReference type="ARBA" id="ARBA00022729"/>
    </source>
</evidence>
<keyword evidence="3" id="KW-0812">Transmembrane</keyword>
<dbReference type="InterPro" id="IPR036249">
    <property type="entry name" value="Thioredoxin-like_sf"/>
</dbReference>
<dbReference type="GO" id="GO:0003756">
    <property type="term" value="F:protein disulfide isomerase activity"/>
    <property type="evidence" value="ECO:0007669"/>
    <property type="project" value="TreeGrafter"/>
</dbReference>
<evidence type="ECO:0000313" key="5">
    <source>
        <dbReference type="EMBL" id="QHT81306.1"/>
    </source>
</evidence>
<accession>A0A6C0HME7</accession>
<evidence type="ECO:0000256" key="1">
    <source>
        <dbReference type="ARBA" id="ARBA00006347"/>
    </source>
</evidence>
<dbReference type="GO" id="GO:0006457">
    <property type="term" value="P:protein folding"/>
    <property type="evidence" value="ECO:0007669"/>
    <property type="project" value="TreeGrafter"/>
</dbReference>
<dbReference type="EMBL" id="MN739980">
    <property type="protein sequence ID" value="QHT81306.1"/>
    <property type="molecule type" value="Genomic_DNA"/>
</dbReference>
<comment type="similarity">
    <text evidence="1">Belongs to the protein disulfide isomerase family.</text>
</comment>
<organism evidence="5">
    <name type="scientific">viral metagenome</name>
    <dbReference type="NCBI Taxonomy" id="1070528"/>
    <lineage>
        <taxon>unclassified sequences</taxon>
        <taxon>metagenomes</taxon>
        <taxon>organismal metagenomes</taxon>
    </lineage>
</organism>
<evidence type="ECO:0000256" key="3">
    <source>
        <dbReference type="SAM" id="Phobius"/>
    </source>
</evidence>
<dbReference type="PROSITE" id="PS51257">
    <property type="entry name" value="PROKAR_LIPOPROTEIN"/>
    <property type="match status" value="1"/>
</dbReference>
<dbReference type="Pfam" id="PF00085">
    <property type="entry name" value="Thioredoxin"/>
    <property type="match status" value="1"/>
</dbReference>
<proteinExistence type="inferred from homology"/>
<dbReference type="Gene3D" id="3.40.30.10">
    <property type="entry name" value="Glutaredoxin"/>
    <property type="match status" value="1"/>
</dbReference>